<feature type="region of interest" description="Disordered" evidence="1">
    <location>
        <begin position="173"/>
        <end position="209"/>
    </location>
</feature>
<feature type="compositionally biased region" description="Polar residues" evidence="1">
    <location>
        <begin position="181"/>
        <end position="201"/>
    </location>
</feature>
<evidence type="ECO:0000256" key="2">
    <source>
        <dbReference type="SAM" id="SignalP"/>
    </source>
</evidence>
<dbReference type="WBParaSite" id="MCU_006627-RA">
    <property type="protein sequence ID" value="MCU_006627-RA"/>
    <property type="gene ID" value="MCU_006627"/>
</dbReference>
<feature type="chain" id="PRO_5024282123" evidence="2">
    <location>
        <begin position="22"/>
        <end position="209"/>
    </location>
</feature>
<proteinExistence type="predicted"/>
<sequence length="209" mass="23152">MQTAVLSYILGLLLCLTVATARRSLYVPNLKFSKPCENNKIDEATGNFKCMVTTGAECFKLCQAYGCYEWSFTSFMPSTSTRIHHHYRCRCAQNICLYNYVRAKDRDYTSGRGTTADRPTRACGFRAHLGQVTTTKVKNQRLPANPHSTSLVCNIAAPKGKTVFKANATLKFEPPEGWKSFSGNSPSASRGTSQGHVNHTSVDQKPRPS</sequence>
<keyword evidence="2" id="KW-0732">Signal</keyword>
<evidence type="ECO:0000256" key="1">
    <source>
        <dbReference type="SAM" id="MobiDB-lite"/>
    </source>
</evidence>
<dbReference type="AlphaFoldDB" id="A0A5K3FC02"/>
<accession>A0A5K3FC02</accession>
<protein>
    <submittedName>
        <fullName evidence="3">Secreted protein</fullName>
    </submittedName>
</protein>
<name>A0A5K3FC02_MESCO</name>
<evidence type="ECO:0000313" key="3">
    <source>
        <dbReference type="WBParaSite" id="MCU_006627-RA"/>
    </source>
</evidence>
<feature type="signal peptide" evidence="2">
    <location>
        <begin position="1"/>
        <end position="21"/>
    </location>
</feature>
<organism evidence="3">
    <name type="scientific">Mesocestoides corti</name>
    <name type="common">Flatworm</name>
    <dbReference type="NCBI Taxonomy" id="53468"/>
    <lineage>
        <taxon>Eukaryota</taxon>
        <taxon>Metazoa</taxon>
        <taxon>Spiralia</taxon>
        <taxon>Lophotrochozoa</taxon>
        <taxon>Platyhelminthes</taxon>
        <taxon>Cestoda</taxon>
        <taxon>Eucestoda</taxon>
        <taxon>Cyclophyllidea</taxon>
        <taxon>Mesocestoididae</taxon>
        <taxon>Mesocestoides</taxon>
    </lineage>
</organism>
<reference evidence="3" key="1">
    <citation type="submission" date="2019-11" db="UniProtKB">
        <authorList>
            <consortium name="WormBaseParasite"/>
        </authorList>
    </citation>
    <scope>IDENTIFICATION</scope>
</reference>